<dbReference type="NCBIfam" id="TIGR02727">
    <property type="entry name" value="MTHFS_bact"/>
    <property type="match status" value="1"/>
</dbReference>
<dbReference type="InterPro" id="IPR002698">
    <property type="entry name" value="FTHF_cligase"/>
</dbReference>
<keyword evidence="6" id="KW-0436">Ligase</keyword>
<accession>F2LTR4</accession>
<evidence type="ECO:0000313" key="6">
    <source>
        <dbReference type="EMBL" id="AEA34440.1"/>
    </source>
</evidence>
<dbReference type="Gene3D" id="3.40.50.10420">
    <property type="entry name" value="NagB/RpiA/CoA transferase-like"/>
    <property type="match status" value="1"/>
</dbReference>
<dbReference type="EC" id="6.3.3.2" evidence="5"/>
<keyword evidence="5" id="KW-0479">Metal-binding</keyword>
<name>F2LTR4_HIPMA</name>
<dbReference type="InterPro" id="IPR024185">
    <property type="entry name" value="FTHF_cligase-like_sf"/>
</dbReference>
<evidence type="ECO:0000256" key="3">
    <source>
        <dbReference type="ARBA" id="ARBA00022840"/>
    </source>
</evidence>
<evidence type="ECO:0000256" key="1">
    <source>
        <dbReference type="ARBA" id="ARBA00010638"/>
    </source>
</evidence>
<dbReference type="SUPFAM" id="SSF100950">
    <property type="entry name" value="NagB/RpiA/CoA transferase-like"/>
    <property type="match status" value="1"/>
</dbReference>
<evidence type="ECO:0000313" key="7">
    <source>
        <dbReference type="Proteomes" id="UP000008139"/>
    </source>
</evidence>
<evidence type="ECO:0000256" key="2">
    <source>
        <dbReference type="ARBA" id="ARBA00022741"/>
    </source>
</evidence>
<dbReference type="GO" id="GO:0005524">
    <property type="term" value="F:ATP binding"/>
    <property type="evidence" value="ECO:0007669"/>
    <property type="project" value="UniProtKB-KW"/>
</dbReference>
<keyword evidence="3 4" id="KW-0067">ATP-binding</keyword>
<dbReference type="GO" id="GO:0030272">
    <property type="term" value="F:5-formyltetrahydrofolate cyclo-ligase activity"/>
    <property type="evidence" value="ECO:0007669"/>
    <property type="project" value="UniProtKB-EC"/>
</dbReference>
<comment type="cofactor">
    <cofactor evidence="5">
        <name>Mg(2+)</name>
        <dbReference type="ChEBI" id="CHEBI:18420"/>
    </cofactor>
</comment>
<dbReference type="Pfam" id="PF01812">
    <property type="entry name" value="5-FTHF_cyc-lig"/>
    <property type="match status" value="1"/>
</dbReference>
<dbReference type="InterPro" id="IPR037171">
    <property type="entry name" value="NagB/RpiA_transferase-like"/>
</dbReference>
<feature type="binding site" evidence="4">
    <location>
        <begin position="3"/>
        <end position="7"/>
    </location>
    <ligand>
        <name>ATP</name>
        <dbReference type="ChEBI" id="CHEBI:30616"/>
    </ligand>
</feature>
<comment type="similarity">
    <text evidence="1 5">Belongs to the 5-formyltetrahydrofolate cyclo-ligase family.</text>
</comment>
<dbReference type="GO" id="GO:0035999">
    <property type="term" value="P:tetrahydrofolate interconversion"/>
    <property type="evidence" value="ECO:0007669"/>
    <property type="project" value="TreeGrafter"/>
</dbReference>
<feature type="binding site" evidence="4">
    <location>
        <position position="52"/>
    </location>
    <ligand>
        <name>substrate</name>
    </ligand>
</feature>
<keyword evidence="2 4" id="KW-0547">Nucleotide-binding</keyword>
<dbReference type="InParanoid" id="F2LTR4"/>
<dbReference type="eggNOG" id="COG0212">
    <property type="taxonomic scope" value="Bacteria"/>
</dbReference>
<gene>
    <name evidence="6" type="ordered locus">Hipma_1484</name>
</gene>
<dbReference type="PIRSF" id="PIRSF006806">
    <property type="entry name" value="FTHF_cligase"/>
    <property type="match status" value="1"/>
</dbReference>
<keyword evidence="7" id="KW-1185">Reference proteome</keyword>
<reference evidence="7" key="2">
    <citation type="submission" date="2011-03" db="EMBL/GenBank/DDBJ databases">
        <title>The complete genome of Hippea maritima DSM 10411.</title>
        <authorList>
            <consortium name="US DOE Joint Genome Institute (JGI-PGF)"/>
            <person name="Lucas S."/>
            <person name="Copeland A."/>
            <person name="Lapidus A."/>
            <person name="Bruce D."/>
            <person name="Goodwin L."/>
            <person name="Pitluck S."/>
            <person name="Peters L."/>
            <person name="Kyrpides N."/>
            <person name="Mavromatis K."/>
            <person name="Pagani I."/>
            <person name="Ivanova N."/>
            <person name="Mikhailova N."/>
            <person name="Lu M."/>
            <person name="Detter J.C."/>
            <person name="Tapia R."/>
            <person name="Han C."/>
            <person name="Land M."/>
            <person name="Hauser L."/>
            <person name="Markowitz V."/>
            <person name="Cheng J.-F."/>
            <person name="Hugenholtz P."/>
            <person name="Woyke T."/>
            <person name="Wu D."/>
            <person name="Spring S."/>
            <person name="Schroeder M."/>
            <person name="Brambilla E."/>
            <person name="Klenk H.-P."/>
            <person name="Eisen J.A."/>
        </authorList>
    </citation>
    <scope>NUCLEOTIDE SEQUENCE [LARGE SCALE GENOMIC DNA]</scope>
    <source>
        <strain evidence="7">ATCC 700847 / DSM 10411 / MH2</strain>
    </source>
</reference>
<reference evidence="6 7" key="1">
    <citation type="journal article" date="2011" name="Stand. Genomic Sci.">
        <title>Complete genome sequence of the thermophilic sulfur-reducer Hippea maritima type strain (MH(2)).</title>
        <authorList>
            <person name="Huntemann M."/>
            <person name="Lu M."/>
            <person name="Nolan M."/>
            <person name="Lapidus A."/>
            <person name="Lucas S."/>
            <person name="Hammon N."/>
            <person name="Deshpande S."/>
            <person name="Cheng J.F."/>
            <person name="Tapia R."/>
            <person name="Han C."/>
            <person name="Goodwin L."/>
            <person name="Pitluck S."/>
            <person name="Liolios K."/>
            <person name="Pagani I."/>
            <person name="Ivanova N."/>
            <person name="Ovchinikova G."/>
            <person name="Pati A."/>
            <person name="Chen A."/>
            <person name="Palaniappan K."/>
            <person name="Land M."/>
            <person name="Hauser L."/>
            <person name="Jeffries C.D."/>
            <person name="Detter J.C."/>
            <person name="Brambilla E.M."/>
            <person name="Rohde M."/>
            <person name="Spring S."/>
            <person name="Goker M."/>
            <person name="Woyke T."/>
            <person name="Bristow J."/>
            <person name="Eisen J.A."/>
            <person name="Markowitz V."/>
            <person name="Hugenholtz P."/>
            <person name="Kyrpides N.C."/>
            <person name="Klenk H.P."/>
            <person name="Mavromatis K."/>
        </authorList>
    </citation>
    <scope>NUCLEOTIDE SEQUENCE [LARGE SCALE GENOMIC DNA]</scope>
    <source>
        <strain evidence="7">ATCC 700847 / DSM 10411 / MH2</strain>
    </source>
</reference>
<organism evidence="6 7">
    <name type="scientific">Hippea maritima (strain ATCC 700847 / DSM 10411 / MH2)</name>
    <dbReference type="NCBI Taxonomy" id="760142"/>
    <lineage>
        <taxon>Bacteria</taxon>
        <taxon>Pseudomonadati</taxon>
        <taxon>Campylobacterota</taxon>
        <taxon>Desulfurellia</taxon>
        <taxon>Desulfurellales</taxon>
        <taxon>Hippeaceae</taxon>
        <taxon>Hippea</taxon>
    </lineage>
</organism>
<dbReference type="PANTHER" id="PTHR23407">
    <property type="entry name" value="ATPASE INHIBITOR/5-FORMYLTETRAHYDROFOLATE CYCLO-LIGASE"/>
    <property type="match status" value="1"/>
</dbReference>
<comment type="catalytic activity">
    <reaction evidence="5">
        <text>(6S)-5-formyl-5,6,7,8-tetrahydrofolate + ATP = (6R)-5,10-methenyltetrahydrofolate + ADP + phosphate</text>
        <dbReference type="Rhea" id="RHEA:10488"/>
        <dbReference type="ChEBI" id="CHEBI:30616"/>
        <dbReference type="ChEBI" id="CHEBI:43474"/>
        <dbReference type="ChEBI" id="CHEBI:57455"/>
        <dbReference type="ChEBI" id="CHEBI:57457"/>
        <dbReference type="ChEBI" id="CHEBI:456216"/>
        <dbReference type="EC" id="6.3.3.2"/>
    </reaction>
</comment>
<dbReference type="EMBL" id="CP002606">
    <property type="protein sequence ID" value="AEA34440.1"/>
    <property type="molecule type" value="Genomic_DNA"/>
</dbReference>
<dbReference type="KEGG" id="hmr:Hipma_1484"/>
<dbReference type="GO" id="GO:0046872">
    <property type="term" value="F:metal ion binding"/>
    <property type="evidence" value="ECO:0007669"/>
    <property type="project" value="UniProtKB-KW"/>
</dbReference>
<dbReference type="STRING" id="760142.Hipma_1484"/>
<dbReference type="Proteomes" id="UP000008139">
    <property type="component" value="Chromosome"/>
</dbReference>
<evidence type="ECO:0000256" key="4">
    <source>
        <dbReference type="PIRSR" id="PIRSR006806-1"/>
    </source>
</evidence>
<dbReference type="RefSeq" id="WP_013682469.1">
    <property type="nucleotide sequence ID" value="NC_015318.1"/>
</dbReference>
<dbReference type="GO" id="GO:0009396">
    <property type="term" value="P:folic acid-containing compound biosynthetic process"/>
    <property type="evidence" value="ECO:0007669"/>
    <property type="project" value="TreeGrafter"/>
</dbReference>
<feature type="binding site" evidence="4">
    <location>
        <begin position="122"/>
        <end position="130"/>
    </location>
    <ligand>
        <name>ATP</name>
        <dbReference type="ChEBI" id="CHEBI:30616"/>
    </ligand>
</feature>
<sequence length="179" mass="20669">MDKNELRNQLLKRRGALNKSYRLRKSAIISRKVFRFLKKGSVVASYCPFGSEANPNLLFDKSKLYFPKVDRLNKGYMRFFKGALKRGFGNIKEPFFNKRVALKRSIDAIIVPGIGFDERGYRIGYGGGFYDKFLKGIPALKVGVCFDCCIVDRIEEESHDITVDVVITERRKIQCKLRR</sequence>
<dbReference type="AlphaFoldDB" id="F2LTR4"/>
<proteinExistence type="inferred from homology"/>
<dbReference type="HOGENOM" id="CLU_066245_2_2_7"/>
<protein>
    <recommendedName>
        <fullName evidence="5">5-formyltetrahydrofolate cyclo-ligase</fullName>
        <ecNumber evidence="5">6.3.3.2</ecNumber>
    </recommendedName>
</protein>
<dbReference type="PANTHER" id="PTHR23407:SF1">
    <property type="entry name" value="5-FORMYLTETRAHYDROFOLATE CYCLO-LIGASE"/>
    <property type="match status" value="1"/>
</dbReference>
<keyword evidence="5" id="KW-0460">Magnesium</keyword>
<evidence type="ECO:0000256" key="5">
    <source>
        <dbReference type="RuleBase" id="RU361279"/>
    </source>
</evidence>
<dbReference type="FunCoup" id="F2LTR4">
    <property type="interactions" value="248"/>
</dbReference>